<proteinExistence type="predicted"/>
<sequence>MSILSLRLDSRNSASGITRQNIYQPTGFVNTAVTKSPSNLDEVRQKALKVHNDKRAIHDADPLTLSASMNDEAQKIAWKLASRPWKDVGQFKKPTDASTWTFYISCIERRDVKKSDAELMEEAMLRMYKYKNKGGACAFNYDNPATTPTGEKRVLAFIHMVWANSKEIAYFLGFMSLFESQAGERERKCVNEEDDETCEVFAEYCEDVNKELSEDDHRYFVHESCPKTCLMC</sequence>
<dbReference type="InterPro" id="IPR035940">
    <property type="entry name" value="CAP_sf"/>
</dbReference>
<accession>A0ABN8LM02</accession>
<gene>
    <name evidence="1" type="ORF">PEVE_00024606</name>
</gene>
<evidence type="ECO:0000313" key="2">
    <source>
        <dbReference type="Proteomes" id="UP001159427"/>
    </source>
</evidence>
<dbReference type="Proteomes" id="UP001159427">
    <property type="component" value="Unassembled WGS sequence"/>
</dbReference>
<reference evidence="1 2" key="1">
    <citation type="submission" date="2022-05" db="EMBL/GenBank/DDBJ databases">
        <authorList>
            <consortium name="Genoscope - CEA"/>
            <person name="William W."/>
        </authorList>
    </citation>
    <scope>NUCLEOTIDE SEQUENCE [LARGE SCALE GENOMIC DNA]</scope>
</reference>
<dbReference type="Gene3D" id="3.40.33.10">
    <property type="entry name" value="CAP"/>
    <property type="match status" value="1"/>
</dbReference>
<dbReference type="EMBL" id="CALNXI010000033">
    <property type="protein sequence ID" value="CAH3016041.1"/>
    <property type="molecule type" value="Genomic_DNA"/>
</dbReference>
<protein>
    <recommendedName>
        <fullName evidence="3">ShKT domain-containing protein</fullName>
    </recommendedName>
</protein>
<dbReference type="SUPFAM" id="SSF55797">
    <property type="entry name" value="PR-1-like"/>
    <property type="match status" value="1"/>
</dbReference>
<organism evidence="1 2">
    <name type="scientific">Porites evermanni</name>
    <dbReference type="NCBI Taxonomy" id="104178"/>
    <lineage>
        <taxon>Eukaryota</taxon>
        <taxon>Metazoa</taxon>
        <taxon>Cnidaria</taxon>
        <taxon>Anthozoa</taxon>
        <taxon>Hexacorallia</taxon>
        <taxon>Scleractinia</taxon>
        <taxon>Fungiina</taxon>
        <taxon>Poritidae</taxon>
        <taxon>Porites</taxon>
    </lineage>
</organism>
<evidence type="ECO:0008006" key="3">
    <source>
        <dbReference type="Google" id="ProtNLM"/>
    </source>
</evidence>
<comment type="caution">
    <text evidence="1">The sequence shown here is derived from an EMBL/GenBank/DDBJ whole genome shotgun (WGS) entry which is preliminary data.</text>
</comment>
<evidence type="ECO:0000313" key="1">
    <source>
        <dbReference type="EMBL" id="CAH3016041.1"/>
    </source>
</evidence>
<name>A0ABN8LM02_9CNID</name>
<keyword evidence="2" id="KW-1185">Reference proteome</keyword>